<organism evidence="2">
    <name type="scientific">Marmot associated feces circular DNA molecule 1</name>
    <dbReference type="NCBI Taxonomy" id="2800892"/>
    <lineage>
        <taxon>Viruses</taxon>
        <taxon>Monodnaviria</taxon>
        <taxon>Shotokuvirae</taxon>
        <taxon>Cressdnaviricota</taxon>
    </lineage>
</organism>
<sequence>MDLSFYSGKSGFPGTTWRAGNNVTRTARPYPSFAADRINSYLGSRKTQRAAFTKLSRGKNAWRRSKLLTRNRSTRGAQIPSSGGESKSYSTLRNPKLNLGILKSLTGVNSCVNNLAGSVIAASGSQNVGSIAQYFNTNDILQAYTSLNQTAVGFNAAKLALLNAHGTQMYTNSCSSNTHMTIYDCLARYDGSDLNPSPVAVIQNYGTDTAGGVTSDYTMPGWTPFQNPRFTSHYRVVKQTPIVLSPGQTHCHYVNYDINKIINKERVLASDSAGPIGNYTWYTFIIIHGTPAHETAAETTVSTSLCKVDFVVMESWTFRASLLNGPSINVVDTLPVLTAGEQWVEDNPTDLPNAS</sequence>
<dbReference type="EMBL" id="MT181525">
    <property type="protein sequence ID" value="QQL09539.1"/>
    <property type="molecule type" value="Genomic_DNA"/>
</dbReference>
<evidence type="ECO:0000313" key="2">
    <source>
        <dbReference type="EMBL" id="QQL09539.1"/>
    </source>
</evidence>
<feature type="compositionally biased region" description="Polar residues" evidence="1">
    <location>
        <begin position="74"/>
        <end position="90"/>
    </location>
</feature>
<evidence type="ECO:0008006" key="3">
    <source>
        <dbReference type="Google" id="ProtNLM"/>
    </source>
</evidence>
<feature type="compositionally biased region" description="Basic residues" evidence="1">
    <location>
        <begin position="64"/>
        <end position="73"/>
    </location>
</feature>
<proteinExistence type="predicted"/>
<name>A0A7T7DFT9_9VIRU</name>
<feature type="region of interest" description="Disordered" evidence="1">
    <location>
        <begin position="64"/>
        <end position="90"/>
    </location>
</feature>
<protein>
    <recommendedName>
        <fullName evidence="3">Capsid protein</fullName>
    </recommendedName>
</protein>
<accession>A0A7T7DFT9</accession>
<evidence type="ECO:0000256" key="1">
    <source>
        <dbReference type="SAM" id="MobiDB-lite"/>
    </source>
</evidence>
<reference evidence="2" key="1">
    <citation type="journal article" date="2021" name="Virology (Lond)">
        <title>Diverse cressdnaviruses and an anellovirus identified in the fecal samples of yellow-bellied marmots.</title>
        <authorList>
            <person name="Khalifeh A."/>
            <person name="Blumstein D.T."/>
            <person name="Fontenele R.S."/>
            <person name="Schmidlin K."/>
            <person name="Richet C."/>
            <person name="Kraberger S."/>
            <person name="Varsani A."/>
        </authorList>
    </citation>
    <scope>NUCLEOTIDE SEQUENCE</scope>
    <source>
        <strain evidence="2">MAR1_1_1545</strain>
    </source>
</reference>